<evidence type="ECO:0000256" key="3">
    <source>
        <dbReference type="ARBA" id="ARBA00022598"/>
    </source>
</evidence>
<evidence type="ECO:0000256" key="10">
    <source>
        <dbReference type="HAMAP-Rule" id="MF_02007"/>
    </source>
</evidence>
<protein>
    <recommendedName>
        <fullName evidence="10">Tyrosine--tRNA ligase</fullName>
        <ecNumber evidence="10">6.1.1.1</ecNumber>
    </recommendedName>
    <alternativeName>
        <fullName evidence="10">Tyrosyl-tRNA synthetase</fullName>
        <shortName evidence="10">TyrRS</shortName>
    </alternativeName>
</protein>
<dbReference type="EC" id="6.1.1.1" evidence="10"/>
<dbReference type="GO" id="GO:0005829">
    <property type="term" value="C:cytosol"/>
    <property type="evidence" value="ECO:0007669"/>
    <property type="project" value="TreeGrafter"/>
</dbReference>
<dbReference type="PRINTS" id="PR01040">
    <property type="entry name" value="TRNASYNTHTYR"/>
</dbReference>
<dbReference type="GO" id="GO:0006437">
    <property type="term" value="P:tyrosyl-tRNA aminoacylation"/>
    <property type="evidence" value="ECO:0007669"/>
    <property type="project" value="UniProtKB-UniRule"/>
</dbReference>
<sequence>MARAMTQDLLRKATPEEQFEEVTRGTVDLQVAEELKKKLERSYKEGKPLVIKAGFDPTRPDLHLGHSLLLTRMRRFQDFGHTVVFLIGDFTALIGDPSGKNTTRPPLSREEVQVNAETYKQQVFKVLDAGRTQVRFNSEWLDGLGTEGMIRLASSYSVQRMLERDDFKKRFRDNRTIAIHEFLYPLLQGYDSVALKSDVELGATDQLFNLLVGRQLMKDKAMEPQVIMTGPILEGLDARAVDGKIVGDKMSKSLDNYVGINESADQIFGKLMSITDDLMWRYYELLSSRTLKEVQALRESVQSGQTHPKAAKVAFAQELASRFQGEEAGKKAAADFEARFANKQLDTESLALTTVPLAGAPKALVTKVLPETKLVASSTEARKLMAQGGVRVNGEKVTDPKAELGPGEYLVQVGKLKAAKLKLE</sequence>
<evidence type="ECO:0000256" key="1">
    <source>
        <dbReference type="ARBA" id="ARBA00011738"/>
    </source>
</evidence>
<dbReference type="CDD" id="cd00165">
    <property type="entry name" value="S4"/>
    <property type="match status" value="1"/>
</dbReference>
<comment type="subunit">
    <text evidence="1 10">Homodimer.</text>
</comment>
<evidence type="ECO:0000256" key="6">
    <source>
        <dbReference type="ARBA" id="ARBA00022884"/>
    </source>
</evidence>
<dbReference type="InterPro" id="IPR002307">
    <property type="entry name" value="Tyr-tRNA-ligase"/>
</dbReference>
<gene>
    <name evidence="10" type="primary">tyrS</name>
    <name evidence="13" type="ORF">DB31_4252</name>
</gene>
<comment type="similarity">
    <text evidence="10">Belongs to the class-I aminoacyl-tRNA synthetase family. TyrS type 2 subfamily.</text>
</comment>
<dbReference type="Pfam" id="PF01479">
    <property type="entry name" value="S4"/>
    <property type="match status" value="1"/>
</dbReference>
<keyword evidence="5 10" id="KW-0067">ATP-binding</keyword>
<evidence type="ECO:0000259" key="12">
    <source>
        <dbReference type="SMART" id="SM00363"/>
    </source>
</evidence>
<feature type="binding site" evidence="10">
    <location>
        <position position="252"/>
    </location>
    <ligand>
        <name>ATP</name>
        <dbReference type="ChEBI" id="CHEBI:30616"/>
    </ligand>
</feature>
<dbReference type="FunFam" id="3.40.50.620:FF:000061">
    <property type="entry name" value="Tyrosine--tRNA ligase"/>
    <property type="match status" value="1"/>
</dbReference>
<evidence type="ECO:0000256" key="7">
    <source>
        <dbReference type="ARBA" id="ARBA00022917"/>
    </source>
</evidence>
<dbReference type="EMBL" id="JMCB01000023">
    <property type="protein sequence ID" value="KFE62146.1"/>
    <property type="molecule type" value="Genomic_DNA"/>
</dbReference>
<name>A0A085W383_9BACT</name>
<dbReference type="CDD" id="cd00805">
    <property type="entry name" value="TyrRS_core"/>
    <property type="match status" value="1"/>
</dbReference>
<proteinExistence type="inferred from homology"/>
<dbReference type="AlphaFoldDB" id="A0A085W383"/>
<dbReference type="PROSITE" id="PS50889">
    <property type="entry name" value="S4"/>
    <property type="match status" value="1"/>
</dbReference>
<dbReference type="InterPro" id="IPR036986">
    <property type="entry name" value="S4_RNA-bd_sf"/>
</dbReference>
<dbReference type="STRING" id="394096.DB31_4252"/>
<evidence type="ECO:0000256" key="11">
    <source>
        <dbReference type="PROSITE-ProRule" id="PRU00182"/>
    </source>
</evidence>
<evidence type="ECO:0000256" key="2">
    <source>
        <dbReference type="ARBA" id="ARBA00022490"/>
    </source>
</evidence>
<dbReference type="Gene3D" id="3.40.50.620">
    <property type="entry name" value="HUPs"/>
    <property type="match status" value="1"/>
</dbReference>
<dbReference type="PANTHER" id="PTHR11766:SF1">
    <property type="entry name" value="TYROSINE--TRNA LIGASE"/>
    <property type="match status" value="1"/>
</dbReference>
<dbReference type="InterPro" id="IPR002942">
    <property type="entry name" value="S4_RNA-bd"/>
</dbReference>
<dbReference type="NCBIfam" id="TIGR00234">
    <property type="entry name" value="tyrS"/>
    <property type="match status" value="1"/>
</dbReference>
<keyword evidence="8 10" id="KW-0030">Aminoacyl-tRNA synthetase</keyword>
<dbReference type="InterPro" id="IPR024088">
    <property type="entry name" value="Tyr-tRNA-ligase_bac-type"/>
</dbReference>
<dbReference type="Gene3D" id="1.10.240.10">
    <property type="entry name" value="Tyrosyl-Transfer RNA Synthetase"/>
    <property type="match status" value="1"/>
</dbReference>
<dbReference type="SUPFAM" id="SSF52374">
    <property type="entry name" value="Nucleotidylyl transferase"/>
    <property type="match status" value="1"/>
</dbReference>
<comment type="subcellular location">
    <subcellularLocation>
        <location evidence="10">Cytoplasm</location>
    </subcellularLocation>
</comment>
<dbReference type="InterPro" id="IPR024108">
    <property type="entry name" value="Tyr-tRNA-ligase_bac_2"/>
</dbReference>
<evidence type="ECO:0000313" key="14">
    <source>
        <dbReference type="Proteomes" id="UP000028725"/>
    </source>
</evidence>
<dbReference type="SUPFAM" id="SSF55174">
    <property type="entry name" value="Alpha-L RNA-binding motif"/>
    <property type="match status" value="1"/>
</dbReference>
<reference evidence="13 14" key="1">
    <citation type="submission" date="2014-04" db="EMBL/GenBank/DDBJ databases">
        <title>Genome assembly of Hyalangium minutum DSM 14724.</title>
        <authorList>
            <person name="Sharma G."/>
            <person name="Subramanian S."/>
        </authorList>
    </citation>
    <scope>NUCLEOTIDE SEQUENCE [LARGE SCALE GENOMIC DNA]</scope>
    <source>
        <strain evidence="13 14">DSM 14724</strain>
    </source>
</reference>
<evidence type="ECO:0000256" key="4">
    <source>
        <dbReference type="ARBA" id="ARBA00022741"/>
    </source>
</evidence>
<feature type="short sequence motif" description="'KMSKS' region" evidence="10">
    <location>
        <begin position="249"/>
        <end position="253"/>
    </location>
</feature>
<dbReference type="GO" id="GO:0003723">
    <property type="term" value="F:RNA binding"/>
    <property type="evidence" value="ECO:0007669"/>
    <property type="project" value="UniProtKB-KW"/>
</dbReference>
<dbReference type="SMART" id="SM00363">
    <property type="entry name" value="S4"/>
    <property type="match status" value="1"/>
</dbReference>
<evidence type="ECO:0000256" key="5">
    <source>
        <dbReference type="ARBA" id="ARBA00022840"/>
    </source>
</evidence>
<keyword evidence="6 11" id="KW-0694">RNA-binding</keyword>
<comment type="function">
    <text evidence="10">Catalyzes the attachment of tyrosine to tRNA(Tyr) in a two-step reaction: tyrosine is first activated by ATP to form Tyr-AMP and then transferred to the acceptor end of tRNA(Tyr).</text>
</comment>
<evidence type="ECO:0000256" key="9">
    <source>
        <dbReference type="ARBA" id="ARBA00048248"/>
    </source>
</evidence>
<keyword evidence="4 10" id="KW-0547">Nucleotide-binding</keyword>
<dbReference type="InterPro" id="IPR002305">
    <property type="entry name" value="aa-tRNA-synth_Ic"/>
</dbReference>
<keyword evidence="2 10" id="KW-0963">Cytoplasm</keyword>
<dbReference type="PATRIC" id="fig|394096.3.peg.7987"/>
<organism evidence="13 14">
    <name type="scientific">Hyalangium minutum</name>
    <dbReference type="NCBI Taxonomy" id="394096"/>
    <lineage>
        <taxon>Bacteria</taxon>
        <taxon>Pseudomonadati</taxon>
        <taxon>Myxococcota</taxon>
        <taxon>Myxococcia</taxon>
        <taxon>Myxococcales</taxon>
        <taxon>Cystobacterineae</taxon>
        <taxon>Archangiaceae</taxon>
        <taxon>Hyalangium</taxon>
    </lineage>
</organism>
<keyword evidence="7 10" id="KW-0648">Protein biosynthesis</keyword>
<evidence type="ECO:0000256" key="8">
    <source>
        <dbReference type="ARBA" id="ARBA00023146"/>
    </source>
</evidence>
<dbReference type="PANTHER" id="PTHR11766">
    <property type="entry name" value="TYROSYL-TRNA SYNTHETASE"/>
    <property type="match status" value="1"/>
</dbReference>
<feature type="domain" description="RNA-binding S4" evidence="12">
    <location>
        <begin position="363"/>
        <end position="424"/>
    </location>
</feature>
<dbReference type="HAMAP" id="MF_02007">
    <property type="entry name" value="Tyr_tRNA_synth_type2"/>
    <property type="match status" value="1"/>
</dbReference>
<dbReference type="InterPro" id="IPR014729">
    <property type="entry name" value="Rossmann-like_a/b/a_fold"/>
</dbReference>
<accession>A0A085W383</accession>
<feature type="short sequence motif" description="'HIGH' region" evidence="10">
    <location>
        <begin position="57"/>
        <end position="66"/>
    </location>
</feature>
<keyword evidence="14" id="KW-1185">Reference proteome</keyword>
<dbReference type="GO" id="GO:0004831">
    <property type="term" value="F:tyrosine-tRNA ligase activity"/>
    <property type="evidence" value="ECO:0007669"/>
    <property type="project" value="UniProtKB-UniRule"/>
</dbReference>
<comment type="caution">
    <text evidence="13">The sequence shown here is derived from an EMBL/GenBank/DDBJ whole genome shotgun (WGS) entry which is preliminary data.</text>
</comment>
<dbReference type="Pfam" id="PF00579">
    <property type="entry name" value="tRNA-synt_1b"/>
    <property type="match status" value="1"/>
</dbReference>
<keyword evidence="3 10" id="KW-0436">Ligase</keyword>
<comment type="catalytic activity">
    <reaction evidence="9 10">
        <text>tRNA(Tyr) + L-tyrosine + ATP = L-tyrosyl-tRNA(Tyr) + AMP + diphosphate + H(+)</text>
        <dbReference type="Rhea" id="RHEA:10220"/>
        <dbReference type="Rhea" id="RHEA-COMP:9706"/>
        <dbReference type="Rhea" id="RHEA-COMP:9707"/>
        <dbReference type="ChEBI" id="CHEBI:15378"/>
        <dbReference type="ChEBI" id="CHEBI:30616"/>
        <dbReference type="ChEBI" id="CHEBI:33019"/>
        <dbReference type="ChEBI" id="CHEBI:58315"/>
        <dbReference type="ChEBI" id="CHEBI:78442"/>
        <dbReference type="ChEBI" id="CHEBI:78536"/>
        <dbReference type="ChEBI" id="CHEBI:456215"/>
        <dbReference type="EC" id="6.1.1.1"/>
    </reaction>
</comment>
<dbReference type="Gene3D" id="3.10.290.10">
    <property type="entry name" value="RNA-binding S4 domain"/>
    <property type="match status" value="1"/>
</dbReference>
<dbReference type="Proteomes" id="UP000028725">
    <property type="component" value="Unassembled WGS sequence"/>
</dbReference>
<dbReference type="GO" id="GO:0005524">
    <property type="term" value="F:ATP binding"/>
    <property type="evidence" value="ECO:0007669"/>
    <property type="project" value="UniProtKB-UniRule"/>
</dbReference>
<evidence type="ECO:0000313" key="13">
    <source>
        <dbReference type="EMBL" id="KFE62146.1"/>
    </source>
</evidence>